<evidence type="ECO:0000259" key="7">
    <source>
        <dbReference type="PROSITE" id="PS51294"/>
    </source>
</evidence>
<dbReference type="InterPro" id="IPR052245">
    <property type="entry name" value="Plant_Stress_Dev_TF"/>
</dbReference>
<dbReference type="GO" id="GO:0005634">
    <property type="term" value="C:nucleus"/>
    <property type="evidence" value="ECO:0007669"/>
    <property type="project" value="UniProtKB-SubCell"/>
</dbReference>
<keyword evidence="9" id="KW-1185">Reference proteome</keyword>
<dbReference type="STRING" id="33114.A0A2G2WMK5"/>
<dbReference type="GO" id="GO:0009751">
    <property type="term" value="P:response to salicylic acid"/>
    <property type="evidence" value="ECO:0007669"/>
    <property type="project" value="TreeGrafter"/>
</dbReference>
<dbReference type="GO" id="GO:0009739">
    <property type="term" value="P:response to gibberellin"/>
    <property type="evidence" value="ECO:0007669"/>
    <property type="project" value="TreeGrafter"/>
</dbReference>
<dbReference type="Gene3D" id="1.10.10.60">
    <property type="entry name" value="Homeodomain-like"/>
    <property type="match status" value="1"/>
</dbReference>
<keyword evidence="4" id="KW-0804">Transcription</keyword>
<accession>A0A2G2WMK5</accession>
<name>A0A2G2WMK5_CAPBA</name>
<evidence type="ECO:0000256" key="2">
    <source>
        <dbReference type="ARBA" id="ARBA00023015"/>
    </source>
</evidence>
<evidence type="ECO:0000313" key="8">
    <source>
        <dbReference type="EMBL" id="PHT46475.1"/>
    </source>
</evidence>
<reference evidence="9" key="2">
    <citation type="journal article" date="2017" name="J. Anim. Genet.">
        <title>Multiple reference genome sequences of hot pepper reveal the massive evolution of plant disease resistance genes by retroduplication.</title>
        <authorList>
            <person name="Kim S."/>
            <person name="Park J."/>
            <person name="Yeom S.-I."/>
            <person name="Kim Y.-M."/>
            <person name="Seo E."/>
            <person name="Kim K.-T."/>
            <person name="Kim M.-S."/>
            <person name="Lee J.M."/>
            <person name="Cheong K."/>
            <person name="Shin H.-S."/>
            <person name="Kim S.-B."/>
            <person name="Han K."/>
            <person name="Lee J."/>
            <person name="Park M."/>
            <person name="Lee H.-A."/>
            <person name="Lee H.-Y."/>
            <person name="Lee Y."/>
            <person name="Oh S."/>
            <person name="Lee J.H."/>
            <person name="Choi E."/>
            <person name="Choi E."/>
            <person name="Lee S.E."/>
            <person name="Jeon J."/>
            <person name="Kim H."/>
            <person name="Choi G."/>
            <person name="Song H."/>
            <person name="Lee J."/>
            <person name="Lee S.-C."/>
            <person name="Kwon J.-K."/>
            <person name="Lee H.-Y."/>
            <person name="Koo N."/>
            <person name="Hong Y."/>
            <person name="Kim R.W."/>
            <person name="Kang W.-H."/>
            <person name="Huh J.H."/>
            <person name="Kang B.-C."/>
            <person name="Yang T.-J."/>
            <person name="Lee Y.-H."/>
            <person name="Bennetzen J.L."/>
            <person name="Choi D."/>
        </authorList>
    </citation>
    <scope>NUCLEOTIDE SEQUENCE [LARGE SCALE GENOMIC DNA]</scope>
    <source>
        <strain evidence="9">cv. PBC81</strain>
    </source>
</reference>
<dbReference type="NCBIfam" id="TIGR01557">
    <property type="entry name" value="myb_SHAQKYF"/>
    <property type="match status" value="1"/>
</dbReference>
<proteinExistence type="predicted"/>
<evidence type="ECO:0000256" key="1">
    <source>
        <dbReference type="ARBA" id="ARBA00004123"/>
    </source>
</evidence>
<evidence type="ECO:0000256" key="4">
    <source>
        <dbReference type="ARBA" id="ARBA00023163"/>
    </source>
</evidence>
<sequence length="274" mass="29635">MEQLQLTEDMTLGWKLWKRRIRVEDCFILNRGSIGNNLSISFLRLFLRGLAIYGRGDWRSIARNCVITRTSMQVASHAQKYFNRLKAVNKENRRMSIHDITIVDAEVAGTSLVPYTEGMIWPACGGSQAVASTSNQSMLPPEITNAEQMIAVAGGESSGHGTAFVSGMNSMSDEDDFISHIDDLIVDPEEANESKFPVDGGRSQLPSKQPCTACSSGTNNHPIFRSGMTSFAVASIGANNAPQNMVATHSGMCSYPVASFGANSAPENMVAGHP</sequence>
<dbReference type="AlphaFoldDB" id="A0A2G2WMK5"/>
<dbReference type="CDD" id="cd00167">
    <property type="entry name" value="SANT"/>
    <property type="match status" value="1"/>
</dbReference>
<dbReference type="SUPFAM" id="SSF46689">
    <property type="entry name" value="Homeodomain-like"/>
    <property type="match status" value="1"/>
</dbReference>
<dbReference type="InterPro" id="IPR006447">
    <property type="entry name" value="Myb_dom_plants"/>
</dbReference>
<dbReference type="PANTHER" id="PTHR44191:SF35">
    <property type="entry name" value="I-BOX BINDING FACTOR"/>
    <property type="match status" value="1"/>
</dbReference>
<evidence type="ECO:0000313" key="9">
    <source>
        <dbReference type="Proteomes" id="UP000224567"/>
    </source>
</evidence>
<evidence type="ECO:0000256" key="5">
    <source>
        <dbReference type="ARBA" id="ARBA00023242"/>
    </source>
</evidence>
<reference evidence="8 9" key="1">
    <citation type="journal article" date="2017" name="Genome Biol.">
        <title>New reference genome sequences of hot pepper reveal the massive evolution of plant disease-resistance genes by retroduplication.</title>
        <authorList>
            <person name="Kim S."/>
            <person name="Park J."/>
            <person name="Yeom S.I."/>
            <person name="Kim Y.M."/>
            <person name="Seo E."/>
            <person name="Kim K.T."/>
            <person name="Kim M.S."/>
            <person name="Lee J.M."/>
            <person name="Cheong K."/>
            <person name="Shin H.S."/>
            <person name="Kim S.B."/>
            <person name="Han K."/>
            <person name="Lee J."/>
            <person name="Park M."/>
            <person name="Lee H.A."/>
            <person name="Lee H.Y."/>
            <person name="Lee Y."/>
            <person name="Oh S."/>
            <person name="Lee J.H."/>
            <person name="Choi E."/>
            <person name="Choi E."/>
            <person name="Lee S.E."/>
            <person name="Jeon J."/>
            <person name="Kim H."/>
            <person name="Choi G."/>
            <person name="Song H."/>
            <person name="Lee J."/>
            <person name="Lee S.C."/>
            <person name="Kwon J.K."/>
            <person name="Lee H.Y."/>
            <person name="Koo N."/>
            <person name="Hong Y."/>
            <person name="Kim R.W."/>
            <person name="Kang W.H."/>
            <person name="Huh J.H."/>
            <person name="Kang B.C."/>
            <person name="Yang T.J."/>
            <person name="Lee Y.H."/>
            <person name="Bennetzen J.L."/>
            <person name="Choi D."/>
        </authorList>
    </citation>
    <scope>NUCLEOTIDE SEQUENCE [LARGE SCALE GENOMIC DNA]</scope>
    <source>
        <strain evidence="9">cv. PBC81</strain>
    </source>
</reference>
<dbReference type="InterPro" id="IPR001005">
    <property type="entry name" value="SANT/Myb"/>
</dbReference>
<dbReference type="Proteomes" id="UP000224567">
    <property type="component" value="Unassembled WGS sequence"/>
</dbReference>
<feature type="region of interest" description="Disordered" evidence="6">
    <location>
        <begin position="193"/>
        <end position="214"/>
    </location>
</feature>
<dbReference type="InterPro" id="IPR017930">
    <property type="entry name" value="Myb_dom"/>
</dbReference>
<feature type="domain" description="HTH myb-type" evidence="7">
    <location>
        <begin position="44"/>
        <end position="86"/>
    </location>
</feature>
<evidence type="ECO:0000256" key="3">
    <source>
        <dbReference type="ARBA" id="ARBA00023125"/>
    </source>
</evidence>
<evidence type="ECO:0000256" key="6">
    <source>
        <dbReference type="SAM" id="MobiDB-lite"/>
    </source>
</evidence>
<comment type="subcellular location">
    <subcellularLocation>
        <location evidence="1">Nucleus</location>
    </subcellularLocation>
</comment>
<keyword evidence="3" id="KW-0238">DNA-binding</keyword>
<dbReference type="PANTHER" id="PTHR44191">
    <property type="entry name" value="TRANSCRIPTION FACTOR KUA1"/>
    <property type="match status" value="1"/>
</dbReference>
<comment type="caution">
    <text evidence="8">The sequence shown here is derived from an EMBL/GenBank/DDBJ whole genome shotgun (WGS) entry which is preliminary data.</text>
</comment>
<dbReference type="OrthoDB" id="118550at2759"/>
<dbReference type="GO" id="GO:0010597">
    <property type="term" value="P:green leaf volatile biosynthetic process"/>
    <property type="evidence" value="ECO:0007669"/>
    <property type="project" value="UniProtKB-ARBA"/>
</dbReference>
<dbReference type="GO" id="GO:0000976">
    <property type="term" value="F:transcription cis-regulatory region binding"/>
    <property type="evidence" value="ECO:0007669"/>
    <property type="project" value="UniProtKB-ARBA"/>
</dbReference>
<dbReference type="InterPro" id="IPR009057">
    <property type="entry name" value="Homeodomain-like_sf"/>
</dbReference>
<protein>
    <recommendedName>
        <fullName evidence="7">HTH myb-type domain-containing protein</fullName>
    </recommendedName>
</protein>
<dbReference type="GO" id="GO:0006355">
    <property type="term" value="P:regulation of DNA-templated transcription"/>
    <property type="evidence" value="ECO:0007669"/>
    <property type="project" value="UniProtKB-ARBA"/>
</dbReference>
<gene>
    <name evidence="8" type="ORF">CQW23_15633</name>
</gene>
<dbReference type="PROSITE" id="PS51294">
    <property type="entry name" value="HTH_MYB"/>
    <property type="match status" value="1"/>
</dbReference>
<keyword evidence="5" id="KW-0539">Nucleus</keyword>
<dbReference type="EMBL" id="MLFT02000006">
    <property type="protein sequence ID" value="PHT46475.1"/>
    <property type="molecule type" value="Genomic_DNA"/>
</dbReference>
<keyword evidence="2" id="KW-0805">Transcription regulation</keyword>
<organism evidence="8 9">
    <name type="scientific">Capsicum baccatum</name>
    <name type="common">Peruvian pepper</name>
    <dbReference type="NCBI Taxonomy" id="33114"/>
    <lineage>
        <taxon>Eukaryota</taxon>
        <taxon>Viridiplantae</taxon>
        <taxon>Streptophyta</taxon>
        <taxon>Embryophyta</taxon>
        <taxon>Tracheophyta</taxon>
        <taxon>Spermatophyta</taxon>
        <taxon>Magnoliopsida</taxon>
        <taxon>eudicotyledons</taxon>
        <taxon>Gunneridae</taxon>
        <taxon>Pentapetalae</taxon>
        <taxon>asterids</taxon>
        <taxon>lamiids</taxon>
        <taxon>Solanales</taxon>
        <taxon>Solanaceae</taxon>
        <taxon>Solanoideae</taxon>
        <taxon>Capsiceae</taxon>
        <taxon>Capsicum</taxon>
    </lineage>
</organism>
<feature type="compositionally biased region" description="Polar residues" evidence="6">
    <location>
        <begin position="204"/>
        <end position="214"/>
    </location>
</feature>